<dbReference type="PANTHER" id="PTHR48081:SF6">
    <property type="entry name" value="PEPTIDASE S9 PROLYL OLIGOPEPTIDASE CATALYTIC DOMAIN-CONTAINING PROTEIN"/>
    <property type="match status" value="1"/>
</dbReference>
<dbReference type="Gene3D" id="3.40.50.1820">
    <property type="entry name" value="alpha/beta hydrolase"/>
    <property type="match status" value="1"/>
</dbReference>
<protein>
    <submittedName>
        <fullName evidence="3">Alpha/beta hydrolase</fullName>
    </submittedName>
</protein>
<dbReference type="EMBL" id="JARPYI010000013">
    <property type="protein sequence ID" value="MDT2601736.1"/>
    <property type="molecule type" value="Genomic_DNA"/>
</dbReference>
<sequence>MKIETIQLNEKKPQVTLTAYLLDDSPEMLKGKARPAVIICPGGGYFSCSDREAEPVALQFAMMGYHAFVLKYTTYSEAGMGLPDLSKPLAVKEETLYPTQIRELGEALLLIKKHAQEWKVDAKRIAVCGFSAGGHNAALYATSWNKPVLTEFFDTAPEELRPACVILGYPLTDYVYLQKEIANKQNPMDAAFMKASNVAFLGKEEPERALLEMASPVYQVDEQTPPVFVWATAADPLVSSTHSLKLAEKLAENQVPYELHIFAEGGHGLSLATQASSEAASQINPAVSRWTELCSTWLEKYFELPLSEQTAIEQMQKKK</sequence>
<evidence type="ECO:0000313" key="3">
    <source>
        <dbReference type="EMBL" id="MDT2601736.1"/>
    </source>
</evidence>
<keyword evidence="1 3" id="KW-0378">Hydrolase</keyword>
<reference evidence="3 4" key="1">
    <citation type="submission" date="2023-03" db="EMBL/GenBank/DDBJ databases">
        <authorList>
            <person name="Shen W."/>
            <person name="Cai J."/>
        </authorList>
    </citation>
    <scope>NUCLEOTIDE SEQUENCE [LARGE SCALE GENOMIC DNA]</scope>
    <source>
        <strain evidence="3 4">D6-4</strain>
    </source>
</reference>
<name>A0ABU3F3M4_9ENTE</name>
<dbReference type="Proteomes" id="UP001252875">
    <property type="component" value="Unassembled WGS sequence"/>
</dbReference>
<dbReference type="GO" id="GO:0016787">
    <property type="term" value="F:hydrolase activity"/>
    <property type="evidence" value="ECO:0007669"/>
    <property type="project" value="UniProtKB-KW"/>
</dbReference>
<dbReference type="InterPro" id="IPR049492">
    <property type="entry name" value="BD-FAE-like_dom"/>
</dbReference>
<dbReference type="InterPro" id="IPR029058">
    <property type="entry name" value="AB_hydrolase_fold"/>
</dbReference>
<dbReference type="RefSeq" id="WP_311823361.1">
    <property type="nucleotide sequence ID" value="NZ_JARPYF010000013.1"/>
</dbReference>
<proteinExistence type="predicted"/>
<dbReference type="Pfam" id="PF20434">
    <property type="entry name" value="BD-FAE"/>
    <property type="match status" value="1"/>
</dbReference>
<evidence type="ECO:0000259" key="2">
    <source>
        <dbReference type="Pfam" id="PF20434"/>
    </source>
</evidence>
<dbReference type="InterPro" id="IPR050300">
    <property type="entry name" value="GDXG_lipolytic_enzyme"/>
</dbReference>
<dbReference type="SUPFAM" id="SSF53474">
    <property type="entry name" value="alpha/beta-Hydrolases"/>
    <property type="match status" value="1"/>
</dbReference>
<comment type="caution">
    <text evidence="3">The sequence shown here is derived from an EMBL/GenBank/DDBJ whole genome shotgun (WGS) entry which is preliminary data.</text>
</comment>
<dbReference type="PANTHER" id="PTHR48081">
    <property type="entry name" value="AB HYDROLASE SUPERFAMILY PROTEIN C4A8.06C"/>
    <property type="match status" value="1"/>
</dbReference>
<evidence type="ECO:0000256" key="1">
    <source>
        <dbReference type="ARBA" id="ARBA00022801"/>
    </source>
</evidence>
<feature type="domain" description="BD-FAE-like" evidence="2">
    <location>
        <begin position="93"/>
        <end position="250"/>
    </location>
</feature>
<evidence type="ECO:0000313" key="4">
    <source>
        <dbReference type="Proteomes" id="UP001252875"/>
    </source>
</evidence>
<keyword evidence="4" id="KW-1185">Reference proteome</keyword>
<gene>
    <name evidence="3" type="ORF">P7D85_18305</name>
</gene>
<accession>A0ABU3F3M4</accession>
<organism evidence="3 4">
    <name type="scientific">Enterococcus hulanensis</name>
    <dbReference type="NCBI Taxonomy" id="2559929"/>
    <lineage>
        <taxon>Bacteria</taxon>
        <taxon>Bacillati</taxon>
        <taxon>Bacillota</taxon>
        <taxon>Bacilli</taxon>
        <taxon>Lactobacillales</taxon>
        <taxon>Enterococcaceae</taxon>
        <taxon>Enterococcus</taxon>
    </lineage>
</organism>